<feature type="compositionally biased region" description="Basic and acidic residues" evidence="1">
    <location>
        <begin position="37"/>
        <end position="52"/>
    </location>
</feature>
<organism evidence="2 3">
    <name type="scientific">Caerostris extrusa</name>
    <name type="common">Bark spider</name>
    <name type="synonym">Caerostris bankana</name>
    <dbReference type="NCBI Taxonomy" id="172846"/>
    <lineage>
        <taxon>Eukaryota</taxon>
        <taxon>Metazoa</taxon>
        <taxon>Ecdysozoa</taxon>
        <taxon>Arthropoda</taxon>
        <taxon>Chelicerata</taxon>
        <taxon>Arachnida</taxon>
        <taxon>Araneae</taxon>
        <taxon>Araneomorphae</taxon>
        <taxon>Entelegynae</taxon>
        <taxon>Araneoidea</taxon>
        <taxon>Araneidae</taxon>
        <taxon>Caerostris</taxon>
    </lineage>
</organism>
<evidence type="ECO:0000256" key="1">
    <source>
        <dbReference type="SAM" id="MobiDB-lite"/>
    </source>
</evidence>
<protein>
    <submittedName>
        <fullName evidence="2">Uncharacterized protein</fullName>
    </submittedName>
</protein>
<reference evidence="2 3" key="1">
    <citation type="submission" date="2021-06" db="EMBL/GenBank/DDBJ databases">
        <title>Caerostris extrusa draft genome.</title>
        <authorList>
            <person name="Kono N."/>
            <person name="Arakawa K."/>
        </authorList>
    </citation>
    <scope>NUCLEOTIDE SEQUENCE [LARGE SCALE GENOMIC DNA]</scope>
</reference>
<sequence>MAAVADDDSESRTIRKMMAAEEVNVSRTSSAAQSEAGSRREKHNSGKDDRSEDDHCIKLKCQFIARRRQNICL</sequence>
<name>A0AAV4XXH9_CAEEX</name>
<gene>
    <name evidence="2" type="ORF">CEXT_573001</name>
</gene>
<evidence type="ECO:0000313" key="2">
    <source>
        <dbReference type="EMBL" id="GIY98599.1"/>
    </source>
</evidence>
<feature type="compositionally biased region" description="Polar residues" evidence="1">
    <location>
        <begin position="25"/>
        <end position="36"/>
    </location>
</feature>
<proteinExistence type="predicted"/>
<keyword evidence="3" id="KW-1185">Reference proteome</keyword>
<comment type="caution">
    <text evidence="2">The sequence shown here is derived from an EMBL/GenBank/DDBJ whole genome shotgun (WGS) entry which is preliminary data.</text>
</comment>
<accession>A0AAV4XXH9</accession>
<dbReference type="AlphaFoldDB" id="A0AAV4XXH9"/>
<dbReference type="EMBL" id="BPLR01000940">
    <property type="protein sequence ID" value="GIY98599.1"/>
    <property type="molecule type" value="Genomic_DNA"/>
</dbReference>
<dbReference type="Proteomes" id="UP001054945">
    <property type="component" value="Unassembled WGS sequence"/>
</dbReference>
<evidence type="ECO:0000313" key="3">
    <source>
        <dbReference type="Proteomes" id="UP001054945"/>
    </source>
</evidence>
<feature type="region of interest" description="Disordered" evidence="1">
    <location>
        <begin position="1"/>
        <end position="52"/>
    </location>
</feature>